<dbReference type="EMBL" id="CAVMJV010000010">
    <property type="protein sequence ID" value="CAK5041122.1"/>
    <property type="molecule type" value="Genomic_DNA"/>
</dbReference>
<gene>
    <name evidence="1" type="ORF">MENTE1834_LOCUS10422</name>
</gene>
<comment type="caution">
    <text evidence="1">The sequence shown here is derived from an EMBL/GenBank/DDBJ whole genome shotgun (WGS) entry which is preliminary data.</text>
</comment>
<dbReference type="Proteomes" id="UP001497535">
    <property type="component" value="Unassembled WGS sequence"/>
</dbReference>
<sequence>MIISRKLPIELTSEIITSIPLNQKWENIRVSGLFDILIIKHQKEFIIKLKFEYKSMHDVIGEIFKQLGVVDEYVPGPLVSKLKYGTLCNLSGMFDGLFECLHTYFLKYFIALHPLMKKTDAVKWPNTIPDLDQFGVNNCVYMKLDIMKDVYKYFRDLPASEYSYANSPRDLFVEFGGLLKGQLWTLQSIVKLCKKYGAEEVGDLSVRSETAPPKAN</sequence>
<evidence type="ECO:0000313" key="2">
    <source>
        <dbReference type="Proteomes" id="UP001497535"/>
    </source>
</evidence>
<accession>A0ACB0YCH9</accession>
<reference evidence="1" key="1">
    <citation type="submission" date="2023-11" db="EMBL/GenBank/DDBJ databases">
        <authorList>
            <person name="Poullet M."/>
        </authorList>
    </citation>
    <scope>NUCLEOTIDE SEQUENCE</scope>
    <source>
        <strain evidence="1">E1834</strain>
    </source>
</reference>
<evidence type="ECO:0000313" key="1">
    <source>
        <dbReference type="EMBL" id="CAK5041122.1"/>
    </source>
</evidence>
<keyword evidence="2" id="KW-1185">Reference proteome</keyword>
<name>A0ACB0YCH9_MELEN</name>
<proteinExistence type="predicted"/>
<protein>
    <submittedName>
        <fullName evidence="1">Uncharacterized protein</fullName>
    </submittedName>
</protein>
<organism evidence="1 2">
    <name type="scientific">Meloidogyne enterolobii</name>
    <name type="common">Root-knot nematode worm</name>
    <name type="synonym">Meloidogyne mayaguensis</name>
    <dbReference type="NCBI Taxonomy" id="390850"/>
    <lineage>
        <taxon>Eukaryota</taxon>
        <taxon>Metazoa</taxon>
        <taxon>Ecdysozoa</taxon>
        <taxon>Nematoda</taxon>
        <taxon>Chromadorea</taxon>
        <taxon>Rhabditida</taxon>
        <taxon>Tylenchina</taxon>
        <taxon>Tylenchomorpha</taxon>
        <taxon>Tylenchoidea</taxon>
        <taxon>Meloidogynidae</taxon>
        <taxon>Meloidogyninae</taxon>
        <taxon>Meloidogyne</taxon>
    </lineage>
</organism>